<dbReference type="KEGG" id="cbar:PATL70BA_1324"/>
<evidence type="ECO:0000313" key="2">
    <source>
        <dbReference type="Proteomes" id="UP000279029"/>
    </source>
</evidence>
<keyword evidence="2" id="KW-1185">Reference proteome</keyword>
<proteinExistence type="predicted"/>
<sequence>MEKMNTTLTQDENVMELIRLLKENQMKNKANDIFESAT</sequence>
<gene>
    <name evidence="1" type="ORF">PATL70BA_1324</name>
</gene>
<name>A0A3P7RWT3_9FIRM</name>
<organism evidence="1 2">
    <name type="scientific">Petrocella atlantisensis</name>
    <dbReference type="NCBI Taxonomy" id="2173034"/>
    <lineage>
        <taxon>Bacteria</taxon>
        <taxon>Bacillati</taxon>
        <taxon>Bacillota</taxon>
        <taxon>Clostridia</taxon>
        <taxon>Lachnospirales</taxon>
        <taxon>Vallitaleaceae</taxon>
        <taxon>Petrocella</taxon>
    </lineage>
</organism>
<evidence type="ECO:0000313" key="1">
    <source>
        <dbReference type="EMBL" id="VDN47206.1"/>
    </source>
</evidence>
<dbReference type="EMBL" id="LR130778">
    <property type="protein sequence ID" value="VDN47206.1"/>
    <property type="molecule type" value="Genomic_DNA"/>
</dbReference>
<protein>
    <submittedName>
        <fullName evidence="1">Uncharacterized protein</fullName>
    </submittedName>
</protein>
<dbReference type="AlphaFoldDB" id="A0A3P7RWT3"/>
<reference evidence="1 2" key="1">
    <citation type="submission" date="2018-09" db="EMBL/GenBank/DDBJ databases">
        <authorList>
            <person name="Postec A."/>
        </authorList>
    </citation>
    <scope>NUCLEOTIDE SEQUENCE [LARGE SCALE GENOMIC DNA]</scope>
    <source>
        <strain evidence="1">70B-A</strain>
    </source>
</reference>
<dbReference type="Proteomes" id="UP000279029">
    <property type="component" value="Chromosome"/>
</dbReference>
<accession>A0A3P7RWT3</accession>